<dbReference type="PROSITE" id="PS51257">
    <property type="entry name" value="PROKAR_LIPOPROTEIN"/>
    <property type="match status" value="1"/>
</dbReference>
<dbReference type="RefSeq" id="WP_114792054.1">
    <property type="nucleotide sequence ID" value="NZ_CP139960.1"/>
</dbReference>
<accession>A0ABZ0WAN9</accession>
<evidence type="ECO:0000313" key="1">
    <source>
        <dbReference type="EMBL" id="WQD40357.1"/>
    </source>
</evidence>
<keyword evidence="2" id="KW-1185">Reference proteome</keyword>
<reference evidence="1 2" key="1">
    <citation type="submission" date="2023-12" db="EMBL/GenBank/DDBJ databases">
        <title>Genome sequencing and assembly of bacterial species from a model synthetic community.</title>
        <authorList>
            <person name="Hogle S.L."/>
        </authorList>
    </citation>
    <scope>NUCLEOTIDE SEQUENCE [LARGE SCALE GENOMIC DNA]</scope>
    <source>
        <strain evidence="1 2">HAMBI_3031</strain>
    </source>
</reference>
<evidence type="ECO:0000313" key="2">
    <source>
        <dbReference type="Proteomes" id="UP001325680"/>
    </source>
</evidence>
<dbReference type="Proteomes" id="UP001325680">
    <property type="component" value="Chromosome"/>
</dbReference>
<protein>
    <recommendedName>
        <fullName evidence="3">Lipocalin-like domain-containing protein</fullName>
    </recommendedName>
</protein>
<organism evidence="1 2">
    <name type="scientific">Niabella yanshanensis</name>
    <dbReference type="NCBI Taxonomy" id="577386"/>
    <lineage>
        <taxon>Bacteria</taxon>
        <taxon>Pseudomonadati</taxon>
        <taxon>Bacteroidota</taxon>
        <taxon>Chitinophagia</taxon>
        <taxon>Chitinophagales</taxon>
        <taxon>Chitinophagaceae</taxon>
        <taxon>Niabella</taxon>
    </lineage>
</organism>
<sequence length="131" mass="14449">MNLKSPSVFVAMTIAFGFISCKKENDDNSINGRFQGNWIENSAKEIVLVVSTPPAGDENLPNLRLNNGLTTYFFDYRFNNAGDSIYISDLSTGGAKNTPYKITFASSGKSLTIKKFHTILPNADPLTFDKQ</sequence>
<dbReference type="EMBL" id="CP139960">
    <property type="protein sequence ID" value="WQD40357.1"/>
    <property type="molecule type" value="Genomic_DNA"/>
</dbReference>
<evidence type="ECO:0008006" key="3">
    <source>
        <dbReference type="Google" id="ProtNLM"/>
    </source>
</evidence>
<name>A0ABZ0WAN9_9BACT</name>
<proteinExistence type="predicted"/>
<gene>
    <name evidence="1" type="ORF">U0035_09390</name>
</gene>